<keyword evidence="2" id="KW-0675">Receptor</keyword>
<protein>
    <submittedName>
        <fullName evidence="2">Toll/interleukin-1 receptor domain-containing protein</fullName>
    </submittedName>
</protein>
<dbReference type="InterPro" id="IPR000157">
    <property type="entry name" value="TIR_dom"/>
</dbReference>
<gene>
    <name evidence="2" type="ORF">ACFPB0_05475</name>
</gene>
<dbReference type="Gene3D" id="3.40.50.10140">
    <property type="entry name" value="Toll/interleukin-1 receptor homology (TIR) domain"/>
    <property type="match status" value="1"/>
</dbReference>
<keyword evidence="3" id="KW-1185">Reference proteome</keyword>
<evidence type="ECO:0000313" key="3">
    <source>
        <dbReference type="Proteomes" id="UP001596024"/>
    </source>
</evidence>
<sequence length="276" mass="30895">MIASPKLWLTYAWADNDDRNVDHIVGKLRSTGIDVYLDREQLRKGHRLWTQIDKFISYPASVDAWAIYVTRNALESEPCQEKLAYALDRALRARGGSFPVIGIFKDRLPREIIPSSIATRLYVHLSDTNWHEDIAASLTGAPLPRVNDPGPVGYELKVIDNERFLIAWPRIGYWPTAAIAFPEGVFTSTAMREKRPDRPVVAMTRFTNGSLERSGMWNLGERRATVFGVASDVFTLGGPFDSIIRFAVKLPSYKGRVAVGGVAGDKFLDLVELDIS</sequence>
<comment type="caution">
    <text evidence="2">The sequence shown here is derived from an EMBL/GenBank/DDBJ whole genome shotgun (WGS) entry which is preliminary data.</text>
</comment>
<dbReference type="Proteomes" id="UP001596024">
    <property type="component" value="Unassembled WGS sequence"/>
</dbReference>
<accession>A0ABV9NB32</accession>
<evidence type="ECO:0000313" key="2">
    <source>
        <dbReference type="EMBL" id="MFC4724734.1"/>
    </source>
</evidence>
<dbReference type="Pfam" id="PF13676">
    <property type="entry name" value="TIR_2"/>
    <property type="match status" value="1"/>
</dbReference>
<evidence type="ECO:0000259" key="1">
    <source>
        <dbReference type="Pfam" id="PF13676"/>
    </source>
</evidence>
<dbReference type="RefSeq" id="WP_371393897.1">
    <property type="nucleotide sequence ID" value="NZ_CP163421.1"/>
</dbReference>
<dbReference type="InterPro" id="IPR035897">
    <property type="entry name" value="Toll_tir_struct_dom_sf"/>
</dbReference>
<dbReference type="SUPFAM" id="SSF52200">
    <property type="entry name" value="Toll/Interleukin receptor TIR domain"/>
    <property type="match status" value="1"/>
</dbReference>
<reference evidence="3" key="1">
    <citation type="journal article" date="2019" name="Int. J. Syst. Evol. Microbiol.">
        <title>The Global Catalogue of Microorganisms (GCM) 10K type strain sequencing project: providing services to taxonomists for standard genome sequencing and annotation.</title>
        <authorList>
            <consortium name="The Broad Institute Genomics Platform"/>
            <consortium name="The Broad Institute Genome Sequencing Center for Infectious Disease"/>
            <person name="Wu L."/>
            <person name="Ma J."/>
        </authorList>
    </citation>
    <scope>NUCLEOTIDE SEQUENCE [LARGE SCALE GENOMIC DNA]</scope>
    <source>
        <strain evidence="3">CCUG 62981</strain>
    </source>
</reference>
<organism evidence="2 3">
    <name type="scientific">Glycocaulis abyssi</name>
    <dbReference type="NCBI Taxonomy" id="1433403"/>
    <lineage>
        <taxon>Bacteria</taxon>
        <taxon>Pseudomonadati</taxon>
        <taxon>Pseudomonadota</taxon>
        <taxon>Alphaproteobacteria</taxon>
        <taxon>Maricaulales</taxon>
        <taxon>Maricaulaceae</taxon>
        <taxon>Glycocaulis</taxon>
    </lineage>
</organism>
<proteinExistence type="predicted"/>
<name>A0ABV9NB32_9PROT</name>
<feature type="domain" description="TIR" evidence="1">
    <location>
        <begin position="10"/>
        <end position="134"/>
    </location>
</feature>
<dbReference type="EMBL" id="JBHSGQ010000002">
    <property type="protein sequence ID" value="MFC4724734.1"/>
    <property type="molecule type" value="Genomic_DNA"/>
</dbReference>